<dbReference type="PROSITE" id="PS00597">
    <property type="entry name" value="PLANT_LTP"/>
    <property type="match status" value="1"/>
</dbReference>
<organism evidence="4 5">
    <name type="scientific">Eragrostis curvula</name>
    <name type="common">weeping love grass</name>
    <dbReference type="NCBI Taxonomy" id="38414"/>
    <lineage>
        <taxon>Eukaryota</taxon>
        <taxon>Viridiplantae</taxon>
        <taxon>Streptophyta</taxon>
        <taxon>Embryophyta</taxon>
        <taxon>Tracheophyta</taxon>
        <taxon>Spermatophyta</taxon>
        <taxon>Magnoliopsida</taxon>
        <taxon>Liliopsida</taxon>
        <taxon>Poales</taxon>
        <taxon>Poaceae</taxon>
        <taxon>PACMAD clade</taxon>
        <taxon>Chloridoideae</taxon>
        <taxon>Eragrostideae</taxon>
        <taxon>Eragrostidinae</taxon>
        <taxon>Eragrostis</taxon>
    </lineage>
</organism>
<dbReference type="OrthoDB" id="649864at2759"/>
<comment type="function">
    <text evidence="1">Plant non-specific lipid-transfer proteins transfer phospholipids as well as galactolipids across membranes. May play a role in wax or cutin deposition in the cell walls of expanding epidermal cells and certain secretory tissues.</text>
</comment>
<evidence type="ECO:0000313" key="5">
    <source>
        <dbReference type="Proteomes" id="UP000324897"/>
    </source>
</evidence>
<name>A0A5J9UUL1_9POAL</name>
<keyword evidence="1" id="KW-0813">Transport</keyword>
<comment type="caution">
    <text evidence="4">The sequence shown here is derived from an EMBL/GenBank/DDBJ whole genome shotgun (WGS) entry which is preliminary data.</text>
</comment>
<dbReference type="Pfam" id="PF00234">
    <property type="entry name" value="Tryp_alpha_amyl"/>
    <property type="match status" value="1"/>
</dbReference>
<keyword evidence="1" id="KW-0446">Lipid-binding</keyword>
<dbReference type="Proteomes" id="UP000324897">
    <property type="component" value="Chromosome 2"/>
</dbReference>
<dbReference type="InterPro" id="IPR000528">
    <property type="entry name" value="Plant_nsLTP"/>
</dbReference>
<dbReference type="SMART" id="SM00499">
    <property type="entry name" value="AAI"/>
    <property type="match status" value="1"/>
</dbReference>
<dbReference type="Gramene" id="TVU27296">
    <property type="protein sequence ID" value="TVU27296"/>
    <property type="gene ID" value="EJB05_29897"/>
</dbReference>
<evidence type="ECO:0000256" key="2">
    <source>
        <dbReference type="SAM" id="SignalP"/>
    </source>
</evidence>
<dbReference type="SUPFAM" id="SSF47699">
    <property type="entry name" value="Bifunctional inhibitor/lipid-transfer protein/seed storage 2S albumin"/>
    <property type="match status" value="1"/>
</dbReference>
<comment type="similarity">
    <text evidence="1">Belongs to the plant LTP family.</text>
</comment>
<accession>A0A5J9UUL1</accession>
<dbReference type="PRINTS" id="PR00382">
    <property type="entry name" value="LIPIDTRNSFER"/>
</dbReference>
<feature type="domain" description="Bifunctional inhibitor/plant lipid transfer protein/seed storage helical" evidence="3">
    <location>
        <begin position="28"/>
        <end position="113"/>
    </location>
</feature>
<feature type="chain" id="PRO_5023921624" description="Non-specific lipid-transfer protein" evidence="2">
    <location>
        <begin position="20"/>
        <end position="117"/>
    </location>
</feature>
<protein>
    <recommendedName>
        <fullName evidence="1">Non-specific lipid-transfer protein</fullName>
    </recommendedName>
</protein>
<feature type="signal peptide" evidence="2">
    <location>
        <begin position="1"/>
        <end position="19"/>
    </location>
</feature>
<dbReference type="PANTHER" id="PTHR33076">
    <property type="entry name" value="NON-SPECIFIC LIPID-TRANSFER PROTEIN 2-RELATED"/>
    <property type="match status" value="1"/>
</dbReference>
<sequence>MARLAIVAVVAVLAALVAAETASAAISCGQVTSAITPCLTYAMGRASSPSTQCCAGVRSLNSQASSTADRRAACSCLKNMAGAARGVSMGNAASIPGKCGVSVSMPISTTVDCSKVN</sequence>
<dbReference type="EMBL" id="RWGY01000013">
    <property type="protein sequence ID" value="TVU27296.1"/>
    <property type="molecule type" value="Genomic_DNA"/>
</dbReference>
<evidence type="ECO:0000259" key="3">
    <source>
        <dbReference type="SMART" id="SM00499"/>
    </source>
</evidence>
<reference evidence="4 5" key="1">
    <citation type="journal article" date="2019" name="Sci. Rep.">
        <title>A high-quality genome of Eragrostis curvula grass provides insights into Poaceae evolution and supports new strategies to enhance forage quality.</title>
        <authorList>
            <person name="Carballo J."/>
            <person name="Santos B.A.C.M."/>
            <person name="Zappacosta D."/>
            <person name="Garbus I."/>
            <person name="Selva J.P."/>
            <person name="Gallo C.A."/>
            <person name="Diaz A."/>
            <person name="Albertini E."/>
            <person name="Caccamo M."/>
            <person name="Echenique V."/>
        </authorList>
    </citation>
    <scope>NUCLEOTIDE SEQUENCE [LARGE SCALE GENOMIC DNA]</scope>
    <source>
        <strain evidence="5">cv. Victoria</strain>
        <tissue evidence="4">Leaf</tissue>
    </source>
</reference>
<dbReference type="GO" id="GO:0008289">
    <property type="term" value="F:lipid binding"/>
    <property type="evidence" value="ECO:0007669"/>
    <property type="project" value="UniProtKB-KW"/>
</dbReference>
<keyword evidence="5" id="KW-1185">Reference proteome</keyword>
<evidence type="ECO:0000256" key="1">
    <source>
        <dbReference type="RuleBase" id="RU000628"/>
    </source>
</evidence>
<proteinExistence type="inferred from homology"/>
<dbReference type="GO" id="GO:0006869">
    <property type="term" value="P:lipid transport"/>
    <property type="evidence" value="ECO:0007669"/>
    <property type="project" value="InterPro"/>
</dbReference>
<dbReference type="AlphaFoldDB" id="A0A5J9UUL1"/>
<gene>
    <name evidence="4" type="ORF">EJB05_29897</name>
</gene>
<evidence type="ECO:0000313" key="4">
    <source>
        <dbReference type="EMBL" id="TVU27296.1"/>
    </source>
</evidence>
<keyword evidence="2" id="KW-0732">Signal</keyword>
<dbReference type="InterPro" id="IPR016140">
    <property type="entry name" value="Bifunc_inhib/LTP/seed_store"/>
</dbReference>
<dbReference type="Gene3D" id="1.10.110.10">
    <property type="entry name" value="Plant lipid-transfer and hydrophobic proteins"/>
    <property type="match status" value="1"/>
</dbReference>
<dbReference type="InterPro" id="IPR036312">
    <property type="entry name" value="Bifun_inhib/LTP/seed_sf"/>
</dbReference>
<dbReference type="CDD" id="cd01960">
    <property type="entry name" value="nsLTP1"/>
    <property type="match status" value="1"/>
</dbReference>